<evidence type="ECO:0000313" key="2">
    <source>
        <dbReference type="EMBL" id="CAD6492828.1"/>
    </source>
</evidence>
<evidence type="ECO:0000256" key="1">
    <source>
        <dbReference type="SAM" id="Phobius"/>
    </source>
</evidence>
<dbReference type="Proteomes" id="UP000603056">
    <property type="component" value="Unassembled WGS sequence"/>
</dbReference>
<sequence length="524" mass="59906">MVDQAEIHRKTVGFEIEERREAAEQLYSNFAYLPDKEEAWKDLHRLTQDEDGDVRLWATFALDSAFQHVPDKEEAWKDLYKLTLDNDLLVRWWVAGALGFVFQHVPDKEAAWKDLHKLTQDNDCFVRWRVAGALDSAFQHIPDKEEALEDLHKLTQDEDSYVRSRSYYSIGRINILEASEANEMEIKKYLDTAIENFDKSIKEESECESECESEPNPARFCTLFYKSYSTILFKPEQTESEAKNFIAEAKKASEGSKNKTELLEAVENLASALKEADRYKTLDERHRNLRVHQQHLDKVAEITDKHRQTAPGVSKMLERGKKIAEERIDALILEIQEKAKTACEEARGKPAEELACTVSQEVKHWRIDNPEQMTQNVENVIFSLKAKIPPTPENKDICNKIEEIRNETDLTKQYEMLPLLIALIPTTNIQNTGDTINLPHATASEKSQIIVKGDKNINAPVSPDSEPAKKSLIDRVNAPATFAAFVGFVISEAGTYFYPITYNHLISVFVAVLVFVLVAVFNKR</sequence>
<keyword evidence="1" id="KW-0472">Membrane</keyword>
<organism evidence="2 3">
    <name type="scientific">Candidatus Argoarchaeum ethanivorans</name>
    <dbReference type="NCBI Taxonomy" id="2608793"/>
    <lineage>
        <taxon>Archaea</taxon>
        <taxon>Methanobacteriati</taxon>
        <taxon>Methanobacteriota</taxon>
        <taxon>Stenosarchaea group</taxon>
        <taxon>Methanomicrobia</taxon>
        <taxon>Methanosarcinales</taxon>
        <taxon>Methanosarcinales incertae sedis</taxon>
        <taxon>GOM Arc I cluster</taxon>
        <taxon>Candidatus Argoarchaeum</taxon>
    </lineage>
</organism>
<dbReference type="EMBL" id="CAJHIP010000012">
    <property type="protein sequence ID" value="CAD6492828.1"/>
    <property type="molecule type" value="Genomic_DNA"/>
</dbReference>
<dbReference type="InterPro" id="IPR011989">
    <property type="entry name" value="ARM-like"/>
</dbReference>
<feature type="transmembrane region" description="Helical" evidence="1">
    <location>
        <begin position="504"/>
        <end position="521"/>
    </location>
</feature>
<gene>
    <name evidence="2" type="ORF">FFODKBPE_00376</name>
</gene>
<evidence type="ECO:0000313" key="3">
    <source>
        <dbReference type="Proteomes" id="UP000603056"/>
    </source>
</evidence>
<accession>A0A811TAM9</accession>
<comment type="caution">
    <text evidence="2">The sequence shown here is derived from an EMBL/GenBank/DDBJ whole genome shotgun (WGS) entry which is preliminary data.</text>
</comment>
<protein>
    <submittedName>
        <fullName evidence="2">HEAT repeats</fullName>
    </submittedName>
</protein>
<dbReference type="SUPFAM" id="SSF48371">
    <property type="entry name" value="ARM repeat"/>
    <property type="match status" value="1"/>
</dbReference>
<keyword evidence="1" id="KW-1133">Transmembrane helix</keyword>
<reference evidence="2" key="1">
    <citation type="submission" date="2020-10" db="EMBL/GenBank/DDBJ databases">
        <authorList>
            <person name="Hahn C.J."/>
            <person name="Laso-Perez R."/>
            <person name="Vulcano F."/>
            <person name="Vaziourakis K.-M."/>
            <person name="Stokke R."/>
            <person name="Steen I.H."/>
            <person name="Teske A."/>
            <person name="Boetius A."/>
            <person name="Liebeke M."/>
            <person name="Amann R."/>
            <person name="Knittel K."/>
        </authorList>
    </citation>
    <scope>NUCLEOTIDE SEQUENCE</scope>
    <source>
        <strain evidence="2">Gfbio:e3339647-f889-4370-9287-4fb5cb688e4c:AG394J04_GoMArc1</strain>
    </source>
</reference>
<dbReference type="AlphaFoldDB" id="A0A811TAM9"/>
<proteinExistence type="predicted"/>
<dbReference type="InterPro" id="IPR016024">
    <property type="entry name" value="ARM-type_fold"/>
</dbReference>
<keyword evidence="1" id="KW-0812">Transmembrane</keyword>
<name>A0A811TAM9_9EURY</name>
<dbReference type="Gene3D" id="1.25.10.10">
    <property type="entry name" value="Leucine-rich Repeat Variant"/>
    <property type="match status" value="1"/>
</dbReference>